<dbReference type="EMBL" id="ATLV01019139">
    <property type="status" value="NOT_ANNOTATED_CDS"/>
    <property type="molecule type" value="Genomic_DNA"/>
</dbReference>
<reference evidence="2 4" key="1">
    <citation type="journal article" date="2014" name="BMC Genomics">
        <title>Genome sequence of Anopheles sinensis provides insight into genetics basis of mosquito competence for malaria parasites.</title>
        <authorList>
            <person name="Zhou D."/>
            <person name="Zhang D."/>
            <person name="Ding G."/>
            <person name="Shi L."/>
            <person name="Hou Q."/>
            <person name="Ye Y."/>
            <person name="Xu Y."/>
            <person name="Zhou H."/>
            <person name="Xiong C."/>
            <person name="Li S."/>
            <person name="Yu J."/>
            <person name="Hong S."/>
            <person name="Yu X."/>
            <person name="Zou P."/>
            <person name="Chen C."/>
            <person name="Chang X."/>
            <person name="Wang W."/>
            <person name="Lv Y."/>
            <person name="Sun Y."/>
            <person name="Ma L."/>
            <person name="Shen B."/>
            <person name="Zhu C."/>
        </authorList>
    </citation>
    <scope>NUCLEOTIDE SEQUENCE [LARGE SCALE GENOMIC DNA]</scope>
</reference>
<dbReference type="Proteomes" id="UP000030765">
    <property type="component" value="Unassembled WGS sequence"/>
</dbReference>
<protein>
    <submittedName>
        <fullName evidence="2 3">Uncharacterized protein</fullName>
    </submittedName>
</protein>
<evidence type="ECO:0000313" key="4">
    <source>
        <dbReference type="Proteomes" id="UP000030765"/>
    </source>
</evidence>
<accession>A0A084W0P3</accession>
<reference evidence="3" key="2">
    <citation type="submission" date="2020-05" db="UniProtKB">
        <authorList>
            <consortium name="EnsemblMetazoa"/>
        </authorList>
    </citation>
    <scope>IDENTIFICATION</scope>
</reference>
<evidence type="ECO:0000256" key="1">
    <source>
        <dbReference type="SAM" id="MobiDB-lite"/>
    </source>
</evidence>
<proteinExistence type="predicted"/>
<evidence type="ECO:0000313" key="2">
    <source>
        <dbReference type="EMBL" id="KFB43787.1"/>
    </source>
</evidence>
<organism evidence="2">
    <name type="scientific">Anopheles sinensis</name>
    <name type="common">Mosquito</name>
    <dbReference type="NCBI Taxonomy" id="74873"/>
    <lineage>
        <taxon>Eukaryota</taxon>
        <taxon>Metazoa</taxon>
        <taxon>Ecdysozoa</taxon>
        <taxon>Arthropoda</taxon>
        <taxon>Hexapoda</taxon>
        <taxon>Insecta</taxon>
        <taxon>Pterygota</taxon>
        <taxon>Neoptera</taxon>
        <taxon>Endopterygota</taxon>
        <taxon>Diptera</taxon>
        <taxon>Nematocera</taxon>
        <taxon>Culicoidea</taxon>
        <taxon>Culicidae</taxon>
        <taxon>Anophelinae</taxon>
        <taxon>Anopheles</taxon>
    </lineage>
</organism>
<name>A0A084W0P3_ANOSI</name>
<dbReference type="EnsemblMetazoa" id="ASIC011627-RA">
    <property type="protein sequence ID" value="ASIC011627-PA"/>
    <property type="gene ID" value="ASIC011627"/>
</dbReference>
<keyword evidence="4" id="KW-1185">Reference proteome</keyword>
<dbReference type="EMBL" id="KE525263">
    <property type="protein sequence ID" value="KFB43787.1"/>
    <property type="molecule type" value="Genomic_DNA"/>
</dbReference>
<sequence>MGLITTVASPTGTSSGSLLGTRSSARRPPAIMQPLAGVLLVAMVYFGHMQTSVLANAQPLTEKIPLGK</sequence>
<dbReference type="VEuPathDB" id="VectorBase:ASIC011627"/>
<feature type="compositionally biased region" description="Low complexity" evidence="1">
    <location>
        <begin position="8"/>
        <end position="24"/>
    </location>
</feature>
<gene>
    <name evidence="2" type="ORF">ZHAS_00011627</name>
</gene>
<dbReference type="AlphaFoldDB" id="A0A084W0P3"/>
<evidence type="ECO:0000313" key="3">
    <source>
        <dbReference type="EnsemblMetazoa" id="ASIC011627-PA"/>
    </source>
</evidence>
<feature type="region of interest" description="Disordered" evidence="1">
    <location>
        <begin position="1"/>
        <end position="24"/>
    </location>
</feature>